<dbReference type="InParanoid" id="D8MBU0"/>
<dbReference type="RefSeq" id="XP_012899577.1">
    <property type="nucleotide sequence ID" value="XM_013044123.1"/>
</dbReference>
<dbReference type="Proteomes" id="UP000008312">
    <property type="component" value="Unassembled WGS sequence"/>
</dbReference>
<name>D8MBU0_BLAHO</name>
<evidence type="ECO:0000256" key="3">
    <source>
        <dbReference type="ARBA" id="ARBA00022448"/>
    </source>
</evidence>
<evidence type="ECO:0000256" key="2">
    <source>
        <dbReference type="ARBA" id="ARBA00006375"/>
    </source>
</evidence>
<keyword evidence="7 8" id="KW-0472">Membrane</keyword>
<dbReference type="Pfam" id="PF00153">
    <property type="entry name" value="Mito_carr"/>
    <property type="match status" value="3"/>
</dbReference>
<reference evidence="10" key="1">
    <citation type="submission" date="2010-02" db="EMBL/GenBank/DDBJ databases">
        <title>Sequencing and annotation of the Blastocystis hominis genome.</title>
        <authorList>
            <person name="Wincker P."/>
        </authorList>
    </citation>
    <scope>NUCLEOTIDE SEQUENCE</scope>
    <source>
        <strain evidence="10">Singapore isolate B</strain>
    </source>
</reference>
<dbReference type="OrthoDB" id="448427at2759"/>
<evidence type="ECO:0000313" key="10">
    <source>
        <dbReference type="EMBL" id="CBK25529.2"/>
    </source>
</evidence>
<dbReference type="AlphaFoldDB" id="D8MBU0"/>
<dbReference type="GeneID" id="24922102"/>
<dbReference type="InterPro" id="IPR023395">
    <property type="entry name" value="MCP_dom_sf"/>
</dbReference>
<gene>
    <name evidence="10" type="ORF">GSBLH_T00005122001</name>
</gene>
<keyword evidence="4 8" id="KW-0812">Transmembrane</keyword>
<comment type="similarity">
    <text evidence="2 9">Belongs to the mitochondrial carrier (TC 2.A.29) family.</text>
</comment>
<comment type="subcellular location">
    <subcellularLocation>
        <location evidence="1">Membrane</location>
        <topology evidence="1">Multi-pass membrane protein</topology>
    </subcellularLocation>
</comment>
<sequence length="306" mass="34378">MFKRWLICAFTSSFTESVTQPFDLAKTRLQLQNTANVMNGVKTPSRGLWRTMTGVVREEGFWALFGGVGPAALRQVIYGGICTGFYKPLRRLMYPGEENQNLSFPKRLCVSLTTGITGQTCSLPLDLIKVRMQADGRLIMMGEKPRYKNATDAFFTIIREEGVSAFFTGVSPTLIRAGLLTVGGIACYDSSKEWIMRHFHTSDSTAMGRVINCTLASIYSGFVSTCMSNPFDVVKTRMMEQHQDRPLYKSSFDCFIKTVRYEGVLALTKGFGATMCRMAPWQFIFYQLGEFLSMTFLGETLTNYSV</sequence>
<dbReference type="InterPro" id="IPR050391">
    <property type="entry name" value="Mito_Metabolite_Transporter"/>
</dbReference>
<organism evidence="10">
    <name type="scientific">Blastocystis hominis</name>
    <dbReference type="NCBI Taxonomy" id="12968"/>
    <lineage>
        <taxon>Eukaryota</taxon>
        <taxon>Sar</taxon>
        <taxon>Stramenopiles</taxon>
        <taxon>Bigyra</taxon>
        <taxon>Opalozoa</taxon>
        <taxon>Opalinata</taxon>
        <taxon>Blastocystidae</taxon>
        <taxon>Blastocystis</taxon>
    </lineage>
</organism>
<evidence type="ECO:0000256" key="8">
    <source>
        <dbReference type="PROSITE-ProRule" id="PRU00282"/>
    </source>
</evidence>
<dbReference type="GO" id="GO:0016020">
    <property type="term" value="C:membrane"/>
    <property type="evidence" value="ECO:0007669"/>
    <property type="project" value="UniProtKB-SubCell"/>
</dbReference>
<feature type="repeat" description="Solcar" evidence="8">
    <location>
        <begin position="102"/>
        <end position="194"/>
    </location>
</feature>
<evidence type="ECO:0000313" key="11">
    <source>
        <dbReference type="Proteomes" id="UP000008312"/>
    </source>
</evidence>
<evidence type="ECO:0000256" key="4">
    <source>
        <dbReference type="ARBA" id="ARBA00022692"/>
    </source>
</evidence>
<evidence type="ECO:0000256" key="9">
    <source>
        <dbReference type="RuleBase" id="RU000488"/>
    </source>
</evidence>
<dbReference type="Gene3D" id="1.50.40.10">
    <property type="entry name" value="Mitochondrial carrier domain"/>
    <property type="match status" value="1"/>
</dbReference>
<dbReference type="PROSITE" id="PS50920">
    <property type="entry name" value="SOLCAR"/>
    <property type="match status" value="3"/>
</dbReference>
<keyword evidence="6" id="KW-1133">Transmembrane helix</keyword>
<feature type="repeat" description="Solcar" evidence="8">
    <location>
        <begin position="208"/>
        <end position="295"/>
    </location>
</feature>
<protein>
    <recommendedName>
        <fullName evidence="12">Mitochondrial carrier protein</fullName>
    </recommendedName>
</protein>
<evidence type="ECO:0000256" key="5">
    <source>
        <dbReference type="ARBA" id="ARBA00022737"/>
    </source>
</evidence>
<evidence type="ECO:0000256" key="6">
    <source>
        <dbReference type="ARBA" id="ARBA00022989"/>
    </source>
</evidence>
<dbReference type="SUPFAM" id="SSF103506">
    <property type="entry name" value="Mitochondrial carrier"/>
    <property type="match status" value="1"/>
</dbReference>
<dbReference type="PANTHER" id="PTHR45618">
    <property type="entry name" value="MITOCHONDRIAL DICARBOXYLATE CARRIER-RELATED"/>
    <property type="match status" value="1"/>
</dbReference>
<dbReference type="InterPro" id="IPR018108">
    <property type="entry name" value="MCP_transmembrane"/>
</dbReference>
<evidence type="ECO:0000256" key="7">
    <source>
        <dbReference type="ARBA" id="ARBA00023136"/>
    </source>
</evidence>
<proteinExistence type="inferred from homology"/>
<accession>D8MBU0</accession>
<evidence type="ECO:0000256" key="1">
    <source>
        <dbReference type="ARBA" id="ARBA00004141"/>
    </source>
</evidence>
<evidence type="ECO:0008006" key="12">
    <source>
        <dbReference type="Google" id="ProtNLM"/>
    </source>
</evidence>
<dbReference type="OMA" id="HARRYCS"/>
<keyword evidence="11" id="KW-1185">Reference proteome</keyword>
<feature type="repeat" description="Solcar" evidence="8">
    <location>
        <begin position="3"/>
        <end position="92"/>
    </location>
</feature>
<keyword evidence="3 9" id="KW-0813">Transport</keyword>
<dbReference type="EMBL" id="FN668691">
    <property type="protein sequence ID" value="CBK25529.2"/>
    <property type="molecule type" value="Genomic_DNA"/>
</dbReference>
<keyword evidence="5" id="KW-0677">Repeat</keyword>